<dbReference type="InterPro" id="IPR023395">
    <property type="entry name" value="MCP_dom_sf"/>
</dbReference>
<evidence type="ECO:0000256" key="8">
    <source>
        <dbReference type="ARBA" id="ARBA00023140"/>
    </source>
</evidence>
<sequence>MTDKSQNSLFSYHTLVHAMAGAAWTSTEKRRTPSLFCATWFEKRGCELIVTCTLALFCTVANFSAMSYHPLRQAAFLQLSHRDGEDRILVEKGGTLYRGMVPVLKSLCTSNFVYFYTFHGLKSLRSRPEEQSAGRDLLLASIAGTELGVEGPLTGVYSSVDLVIVLFSPSLLGVVNVLMTTPLWVVNTRLKMKGIQQPSNARDLHYTGLLDGMMKVAHEEGVQGLWSGTVPSLFLVLNPAIQFMTYEAIKRRLHEVYGLQEFGGLVYFLVGAVAKAVATVITYPLQLVQAKLRHGHDYKDLPPRPNMIHLISYILNKHGLAGLYKGMEAKIIQTILTAALMFTAYEKIATFVLKLLMSHQIKTKY</sequence>
<dbReference type="GO" id="GO:0044610">
    <property type="term" value="F:FMN transmembrane transporter activity"/>
    <property type="evidence" value="ECO:0007669"/>
    <property type="project" value="TreeGrafter"/>
</dbReference>
<dbReference type="GO" id="GO:0051724">
    <property type="term" value="F:NAD transmembrane transporter activity"/>
    <property type="evidence" value="ECO:0007669"/>
    <property type="project" value="TreeGrafter"/>
</dbReference>
<dbReference type="GO" id="GO:0005778">
    <property type="term" value="C:peroxisomal membrane"/>
    <property type="evidence" value="ECO:0007669"/>
    <property type="project" value="UniProtKB-SubCell"/>
</dbReference>
<organism evidence="12">
    <name type="scientific">Timema douglasi</name>
    <name type="common">Walking stick</name>
    <dbReference type="NCBI Taxonomy" id="61478"/>
    <lineage>
        <taxon>Eukaryota</taxon>
        <taxon>Metazoa</taxon>
        <taxon>Ecdysozoa</taxon>
        <taxon>Arthropoda</taxon>
        <taxon>Hexapoda</taxon>
        <taxon>Insecta</taxon>
        <taxon>Pterygota</taxon>
        <taxon>Neoptera</taxon>
        <taxon>Polyneoptera</taxon>
        <taxon>Phasmatodea</taxon>
        <taxon>Timematodea</taxon>
        <taxon>Timematoidea</taxon>
        <taxon>Timematidae</taxon>
        <taxon>Timema</taxon>
    </lineage>
</organism>
<dbReference type="InterPro" id="IPR052217">
    <property type="entry name" value="Mito/Peroxisomal_Carrier"/>
</dbReference>
<feature type="transmembrane region" description="Helical" evidence="11">
    <location>
        <begin position="265"/>
        <end position="285"/>
    </location>
</feature>
<keyword evidence="6 11" id="KW-1133">Transmembrane helix</keyword>
<dbReference type="SUPFAM" id="SSF103506">
    <property type="entry name" value="Mitochondrial carrier"/>
    <property type="match status" value="1"/>
</dbReference>
<keyword evidence="4 9" id="KW-0812">Transmembrane</keyword>
<keyword evidence="3 10" id="KW-0813">Transport</keyword>
<dbReference type="PRINTS" id="PR00784">
    <property type="entry name" value="MTUNCOUPLING"/>
</dbReference>
<evidence type="ECO:0000256" key="7">
    <source>
        <dbReference type="ARBA" id="ARBA00023136"/>
    </source>
</evidence>
<reference evidence="12" key="1">
    <citation type="submission" date="2020-11" db="EMBL/GenBank/DDBJ databases">
        <authorList>
            <person name="Tran Van P."/>
        </authorList>
    </citation>
    <scope>NUCLEOTIDE SEQUENCE</scope>
</reference>
<gene>
    <name evidence="12" type="ORF">TDIB3V08_LOCUS6027</name>
</gene>
<evidence type="ECO:0000256" key="6">
    <source>
        <dbReference type="ARBA" id="ARBA00022989"/>
    </source>
</evidence>
<feature type="transmembrane region" description="Helical" evidence="11">
    <location>
        <begin position="224"/>
        <end position="245"/>
    </location>
</feature>
<dbReference type="AlphaFoldDB" id="A0A7R8Z9W5"/>
<evidence type="ECO:0000256" key="9">
    <source>
        <dbReference type="PROSITE-ProRule" id="PRU00282"/>
    </source>
</evidence>
<dbReference type="GO" id="GO:0015230">
    <property type="term" value="F:FAD transmembrane transporter activity"/>
    <property type="evidence" value="ECO:0007669"/>
    <property type="project" value="TreeGrafter"/>
</dbReference>
<evidence type="ECO:0000256" key="2">
    <source>
        <dbReference type="ARBA" id="ARBA00006375"/>
    </source>
</evidence>
<keyword evidence="8" id="KW-0576">Peroxisome</keyword>
<accession>A0A7R8Z9W5</accession>
<dbReference type="InterPro" id="IPR002067">
    <property type="entry name" value="MCP"/>
</dbReference>
<evidence type="ECO:0000256" key="5">
    <source>
        <dbReference type="ARBA" id="ARBA00022737"/>
    </source>
</evidence>
<feature type="transmembrane region" description="Helical" evidence="11">
    <location>
        <begin position="162"/>
        <end position="186"/>
    </location>
</feature>
<dbReference type="GO" id="GO:0015228">
    <property type="term" value="F:coenzyme A transmembrane transporter activity"/>
    <property type="evidence" value="ECO:0007669"/>
    <property type="project" value="TreeGrafter"/>
</dbReference>
<keyword evidence="5" id="KW-0677">Repeat</keyword>
<evidence type="ECO:0000256" key="4">
    <source>
        <dbReference type="ARBA" id="ARBA00022692"/>
    </source>
</evidence>
<dbReference type="PANTHER" id="PTHR45939">
    <property type="entry name" value="PEROXISOMAL MEMBRANE PROTEIN PMP34-RELATED"/>
    <property type="match status" value="1"/>
</dbReference>
<feature type="repeat" description="Solcar" evidence="9">
    <location>
        <begin position="160"/>
        <end position="252"/>
    </location>
</feature>
<dbReference type="EMBL" id="OA567037">
    <property type="protein sequence ID" value="CAD7199783.1"/>
    <property type="molecule type" value="Genomic_DNA"/>
</dbReference>
<comment type="subcellular location">
    <subcellularLocation>
        <location evidence="1">Peroxisome membrane</location>
        <topology evidence="1">Multi-pass membrane protein</topology>
    </subcellularLocation>
</comment>
<dbReference type="PANTHER" id="PTHR45939:SF5">
    <property type="entry name" value="PEROXISOMAL MEMBRANE PROTEIN PMP34"/>
    <property type="match status" value="1"/>
</dbReference>
<evidence type="ECO:0000256" key="11">
    <source>
        <dbReference type="SAM" id="Phobius"/>
    </source>
</evidence>
<name>A0A7R8Z9W5_TIMDO</name>
<comment type="similarity">
    <text evidence="2 10">Belongs to the mitochondrial carrier (TC 2.A.29) family.</text>
</comment>
<dbReference type="PROSITE" id="PS50920">
    <property type="entry name" value="SOLCAR"/>
    <property type="match status" value="2"/>
</dbReference>
<dbReference type="GO" id="GO:0080122">
    <property type="term" value="F:AMP transmembrane transporter activity"/>
    <property type="evidence" value="ECO:0007669"/>
    <property type="project" value="TreeGrafter"/>
</dbReference>
<evidence type="ECO:0000313" key="12">
    <source>
        <dbReference type="EMBL" id="CAD7199783.1"/>
    </source>
</evidence>
<dbReference type="GO" id="GO:0005347">
    <property type="term" value="F:ATP transmembrane transporter activity"/>
    <property type="evidence" value="ECO:0007669"/>
    <property type="project" value="TreeGrafter"/>
</dbReference>
<evidence type="ECO:0000256" key="10">
    <source>
        <dbReference type="RuleBase" id="RU000488"/>
    </source>
</evidence>
<feature type="repeat" description="Solcar" evidence="9">
    <location>
        <begin position="262"/>
        <end position="351"/>
    </location>
</feature>
<evidence type="ECO:0000256" key="1">
    <source>
        <dbReference type="ARBA" id="ARBA00004585"/>
    </source>
</evidence>
<dbReference type="Pfam" id="PF00153">
    <property type="entry name" value="Mito_carr"/>
    <property type="match status" value="2"/>
</dbReference>
<dbReference type="InterPro" id="IPR018108">
    <property type="entry name" value="MCP_transmembrane"/>
</dbReference>
<protein>
    <submittedName>
        <fullName evidence="12">Uncharacterized protein</fullName>
    </submittedName>
</protein>
<dbReference type="GO" id="GO:0015217">
    <property type="term" value="F:ADP transmembrane transporter activity"/>
    <property type="evidence" value="ECO:0007669"/>
    <property type="project" value="TreeGrafter"/>
</dbReference>
<dbReference type="Gene3D" id="1.50.40.10">
    <property type="entry name" value="Mitochondrial carrier domain"/>
    <property type="match status" value="1"/>
</dbReference>
<keyword evidence="7 9" id="KW-0472">Membrane</keyword>
<proteinExistence type="inferred from homology"/>
<evidence type="ECO:0000256" key="3">
    <source>
        <dbReference type="ARBA" id="ARBA00022448"/>
    </source>
</evidence>